<sequence>MWPNEGGCNQEQASLKSDMKSKRGRREAKVLKGESEVRGPTKGLATKSFELRSQEPPQGGYGGDLINVLEVEPRHPGDESYVAPQRGLQSKARPLKE</sequence>
<gene>
    <name evidence="2" type="ORF">AMTR_s00141p00080100</name>
</gene>
<dbReference type="EMBL" id="KI393843">
    <property type="protein sequence ID" value="ERN07007.1"/>
    <property type="molecule type" value="Genomic_DNA"/>
</dbReference>
<name>W1PAS5_AMBTC</name>
<evidence type="ECO:0000313" key="3">
    <source>
        <dbReference type="Proteomes" id="UP000017836"/>
    </source>
</evidence>
<dbReference type="Proteomes" id="UP000017836">
    <property type="component" value="Unassembled WGS sequence"/>
</dbReference>
<dbReference type="Gramene" id="ERN07007">
    <property type="protein sequence ID" value="ERN07007"/>
    <property type="gene ID" value="AMTR_s00141p00080100"/>
</dbReference>
<dbReference type="AlphaFoldDB" id="W1PAS5"/>
<feature type="compositionally biased region" description="Basic and acidic residues" evidence="1">
    <location>
        <begin position="17"/>
        <end position="39"/>
    </location>
</feature>
<feature type="region of interest" description="Disordered" evidence="1">
    <location>
        <begin position="1"/>
        <end position="97"/>
    </location>
</feature>
<accession>W1PAS5</accession>
<keyword evidence="3" id="KW-1185">Reference proteome</keyword>
<dbReference type="HOGENOM" id="CLU_2349578_0_0_1"/>
<proteinExistence type="predicted"/>
<organism evidence="2 3">
    <name type="scientific">Amborella trichopoda</name>
    <dbReference type="NCBI Taxonomy" id="13333"/>
    <lineage>
        <taxon>Eukaryota</taxon>
        <taxon>Viridiplantae</taxon>
        <taxon>Streptophyta</taxon>
        <taxon>Embryophyta</taxon>
        <taxon>Tracheophyta</taxon>
        <taxon>Spermatophyta</taxon>
        <taxon>Magnoliopsida</taxon>
        <taxon>Amborellales</taxon>
        <taxon>Amborellaceae</taxon>
        <taxon>Amborella</taxon>
    </lineage>
</organism>
<evidence type="ECO:0000256" key="1">
    <source>
        <dbReference type="SAM" id="MobiDB-lite"/>
    </source>
</evidence>
<evidence type="ECO:0000313" key="2">
    <source>
        <dbReference type="EMBL" id="ERN07007.1"/>
    </source>
</evidence>
<protein>
    <submittedName>
        <fullName evidence="2">Uncharacterized protein</fullName>
    </submittedName>
</protein>
<reference evidence="3" key="1">
    <citation type="journal article" date="2013" name="Science">
        <title>The Amborella genome and the evolution of flowering plants.</title>
        <authorList>
            <consortium name="Amborella Genome Project"/>
        </authorList>
    </citation>
    <scope>NUCLEOTIDE SEQUENCE [LARGE SCALE GENOMIC DNA]</scope>
</reference>